<dbReference type="InterPro" id="IPR028349">
    <property type="entry name" value="PafC-like"/>
</dbReference>
<dbReference type="SUPFAM" id="SSF46785">
    <property type="entry name" value="Winged helix' DNA-binding domain"/>
    <property type="match status" value="1"/>
</dbReference>
<evidence type="ECO:0000259" key="3">
    <source>
        <dbReference type="Pfam" id="PF25583"/>
    </source>
</evidence>
<dbReference type="Pfam" id="PF08279">
    <property type="entry name" value="HTH_11"/>
    <property type="match status" value="1"/>
</dbReference>
<protein>
    <submittedName>
        <fullName evidence="4">Transcriptional regulator</fullName>
    </submittedName>
</protein>
<dbReference type="RefSeq" id="WP_342552416.1">
    <property type="nucleotide sequence ID" value="NZ_CP159992.1"/>
</dbReference>
<dbReference type="PIRSF" id="PIRSF016838">
    <property type="entry name" value="PafC"/>
    <property type="match status" value="1"/>
</dbReference>
<dbReference type="EMBL" id="CP159992">
    <property type="protein sequence ID" value="XCP95837.1"/>
    <property type="molecule type" value="Genomic_DNA"/>
</dbReference>
<gene>
    <name evidence="4" type="ORF">ABXS70_03730</name>
</gene>
<accession>A0AAU8NH21</accession>
<feature type="domain" description="WCX" evidence="3">
    <location>
        <begin position="237"/>
        <end position="313"/>
    </location>
</feature>
<feature type="domain" description="Helix-turn-helix type 11" evidence="1">
    <location>
        <begin position="7"/>
        <end position="54"/>
    </location>
</feature>
<name>A0AAU8NH21_9BACL</name>
<dbReference type="InterPro" id="IPR036388">
    <property type="entry name" value="WH-like_DNA-bd_sf"/>
</dbReference>
<dbReference type="Pfam" id="PF25583">
    <property type="entry name" value="WCX"/>
    <property type="match status" value="1"/>
</dbReference>
<dbReference type="AlphaFoldDB" id="A0AAU8NH21"/>
<evidence type="ECO:0000259" key="2">
    <source>
        <dbReference type="Pfam" id="PF13280"/>
    </source>
</evidence>
<proteinExistence type="predicted"/>
<dbReference type="PANTHER" id="PTHR34580:SF1">
    <property type="entry name" value="PROTEIN PAFC"/>
    <property type="match status" value="1"/>
</dbReference>
<dbReference type="InterPro" id="IPR026881">
    <property type="entry name" value="WYL_dom"/>
</dbReference>
<dbReference type="InterPro" id="IPR051534">
    <property type="entry name" value="CBASS_pafABC_assoc_protein"/>
</dbReference>
<organism evidence="4">
    <name type="scientific">Paenibacillus sp. AN1007</name>
    <dbReference type="NCBI Taxonomy" id="3151385"/>
    <lineage>
        <taxon>Bacteria</taxon>
        <taxon>Bacillati</taxon>
        <taxon>Bacillota</taxon>
        <taxon>Bacilli</taxon>
        <taxon>Bacillales</taxon>
        <taxon>Paenibacillaceae</taxon>
        <taxon>Paenibacillus</taxon>
    </lineage>
</organism>
<evidence type="ECO:0000259" key="1">
    <source>
        <dbReference type="Pfam" id="PF08279"/>
    </source>
</evidence>
<dbReference type="PANTHER" id="PTHR34580">
    <property type="match status" value="1"/>
</dbReference>
<dbReference type="InterPro" id="IPR036390">
    <property type="entry name" value="WH_DNA-bd_sf"/>
</dbReference>
<sequence length="325" mass="37983">MTEKLIRLLRILQAIQANPGISAKELALKCGTTVRTIYRDLRILDRVAPIMNEGYGKGYRFIGDFAMYPLDFTEQEAMLFCMIPALVDTSQLPAEFDSAFDKVISTHTKLKTRNREIVENIAGIIRMGIPAYREEGKDPNLLIPIIEAILDGHTIQAQYHTLTDNEITVRHIDPYYLIPRDQRFYLIGYCHLQQKVQMFRISRFLDVVRTNAVFDMGDFNITQYMKNTWSVDRGDELIHFKVRFSEKVAPYIKEEELFVRPRMTDLVDGGLLFEVTLNSSREFLQWLYQFGPEAEVLEPREYRKEIRKQLLAWLDHYGDEEALQL</sequence>
<reference evidence="4" key="1">
    <citation type="submission" date="2024-05" db="EMBL/GenBank/DDBJ databases">
        <title>Draft genome assemblies of 36 bacteria isolated from hibernating arctic ground squirrels.</title>
        <authorList>
            <person name="McKee H."/>
            <person name="Mullen L."/>
            <person name="Drown D.M."/>
            <person name="Duddleston K.N."/>
        </authorList>
    </citation>
    <scope>NUCLEOTIDE SEQUENCE</scope>
    <source>
        <strain evidence="4">AN1007</strain>
    </source>
</reference>
<feature type="domain" description="WYL" evidence="2">
    <location>
        <begin position="144"/>
        <end position="207"/>
    </location>
</feature>
<dbReference type="PROSITE" id="PS52050">
    <property type="entry name" value="WYL"/>
    <property type="match status" value="1"/>
</dbReference>
<dbReference type="Gene3D" id="1.10.10.10">
    <property type="entry name" value="Winged helix-like DNA-binding domain superfamily/Winged helix DNA-binding domain"/>
    <property type="match status" value="1"/>
</dbReference>
<dbReference type="Pfam" id="PF13280">
    <property type="entry name" value="WYL"/>
    <property type="match status" value="1"/>
</dbReference>
<evidence type="ECO:0000313" key="4">
    <source>
        <dbReference type="EMBL" id="XCP95837.1"/>
    </source>
</evidence>
<dbReference type="InterPro" id="IPR013196">
    <property type="entry name" value="HTH_11"/>
</dbReference>
<dbReference type="InterPro" id="IPR057727">
    <property type="entry name" value="WCX_dom"/>
</dbReference>